<keyword evidence="1" id="KW-1133">Transmembrane helix</keyword>
<keyword evidence="1" id="KW-0812">Transmembrane</keyword>
<sequence>MPSRQQPIRRRTALGLALVAVPPALWWAAGGRGPAPFPVGPHPGPAGGQAATMACWGSSTVAGISAYMEPTAAAYNMRYFNGGAGGQTAEQILARLGSRPARMDGGIIPASGSVVLTTGSMSAADHAPFAAAGTLAGIPGTLVKPPGARSGYRFTRHRPGHPRRIAAGTPFLPDKGTEFRTGINHLNIGKNNLTGRRQGTTDPETIIDWTIGACEWISAAGGQVLVWGHFVNTYTPESRPVRERIVRVNLALKERYGSRFVDVQALVTSFGIWAQAGLLPSWADLQQQARGNKPPGLSGDRAHLNEHGYEALRQLADGRMRELGWVPPAA</sequence>
<keyword evidence="1" id="KW-0472">Membrane</keyword>
<dbReference type="SUPFAM" id="SSF52266">
    <property type="entry name" value="SGNH hydrolase"/>
    <property type="match status" value="1"/>
</dbReference>
<evidence type="ECO:0000313" key="2">
    <source>
        <dbReference type="EMBL" id="NKX56473.1"/>
    </source>
</evidence>
<name>A0A7X6K7A1_9MICC</name>
<evidence type="ECO:0000313" key="3">
    <source>
        <dbReference type="Proteomes" id="UP000544090"/>
    </source>
</evidence>
<dbReference type="AlphaFoldDB" id="A0A7X6K7A1"/>
<feature type="transmembrane region" description="Helical" evidence="1">
    <location>
        <begin position="12"/>
        <end position="29"/>
    </location>
</feature>
<gene>
    <name evidence="2" type="ORF">HGG74_18475</name>
</gene>
<dbReference type="Gene3D" id="3.40.50.1110">
    <property type="entry name" value="SGNH hydrolase"/>
    <property type="match status" value="1"/>
</dbReference>
<dbReference type="EMBL" id="JAAZSQ010000025">
    <property type="protein sequence ID" value="NKX56473.1"/>
    <property type="molecule type" value="Genomic_DNA"/>
</dbReference>
<keyword evidence="3" id="KW-1185">Reference proteome</keyword>
<accession>A0A7X6K7A1</accession>
<dbReference type="RefSeq" id="WP_168488778.1">
    <property type="nucleotide sequence ID" value="NZ_JAAZSQ010000025.1"/>
</dbReference>
<reference evidence="2 3" key="1">
    <citation type="submission" date="2020-04" db="EMBL/GenBank/DDBJ databases">
        <title>Arthrobacter sp. nov.</title>
        <authorList>
            <person name="Liu S."/>
        </authorList>
    </citation>
    <scope>NUCLEOTIDE SEQUENCE [LARGE SCALE GENOMIC DNA]</scope>
    <source>
        <strain evidence="2 3">E918</strain>
    </source>
</reference>
<proteinExistence type="predicted"/>
<organism evidence="2 3">
    <name type="scientific">Arthrobacter mobilis</name>
    <dbReference type="NCBI Taxonomy" id="2724944"/>
    <lineage>
        <taxon>Bacteria</taxon>
        <taxon>Bacillati</taxon>
        <taxon>Actinomycetota</taxon>
        <taxon>Actinomycetes</taxon>
        <taxon>Micrococcales</taxon>
        <taxon>Micrococcaceae</taxon>
        <taxon>Arthrobacter</taxon>
    </lineage>
</organism>
<comment type="caution">
    <text evidence="2">The sequence shown here is derived from an EMBL/GenBank/DDBJ whole genome shotgun (WGS) entry which is preliminary data.</text>
</comment>
<dbReference type="InterPro" id="IPR036514">
    <property type="entry name" value="SGNH_hydro_sf"/>
</dbReference>
<evidence type="ECO:0000256" key="1">
    <source>
        <dbReference type="SAM" id="Phobius"/>
    </source>
</evidence>
<protein>
    <submittedName>
        <fullName evidence="2">Uncharacterized protein</fullName>
    </submittedName>
</protein>
<dbReference type="Proteomes" id="UP000544090">
    <property type="component" value="Unassembled WGS sequence"/>
</dbReference>